<comment type="caution">
    <text evidence="1">The sequence shown here is derived from an EMBL/GenBank/DDBJ whole genome shotgun (WGS) entry which is preliminary data.</text>
</comment>
<reference evidence="1 2" key="1">
    <citation type="submission" date="2018-10" db="EMBL/GenBank/DDBJ databases">
        <title>Staphylococcus pseudoxylosus sp. nov., isolated from bovine mastitis.</title>
        <authorList>
            <person name="Macfadyen A.C."/>
            <person name="Leroy S."/>
            <person name="Harrison E.M."/>
            <person name="Parkhill J."/>
            <person name="Holmes M.A."/>
            <person name="Paterson G.K."/>
        </authorList>
    </citation>
    <scope>NUCLEOTIDE SEQUENCE [LARGE SCALE GENOMIC DNA]</scope>
    <source>
        <strain evidence="1 2">S04009</strain>
    </source>
</reference>
<evidence type="ECO:0000313" key="2">
    <source>
        <dbReference type="Proteomes" id="UP000269505"/>
    </source>
</evidence>
<dbReference type="SUPFAM" id="SSF53474">
    <property type="entry name" value="alpha/beta-Hydrolases"/>
    <property type="match status" value="1"/>
</dbReference>
<proteinExistence type="predicted"/>
<organism evidence="1 2">
    <name type="scientific">Staphylococcus pseudoxylosus</name>
    <dbReference type="NCBI Taxonomy" id="2282419"/>
    <lineage>
        <taxon>Bacteria</taxon>
        <taxon>Bacillati</taxon>
        <taxon>Bacillota</taxon>
        <taxon>Bacilli</taxon>
        <taxon>Bacillales</taxon>
        <taxon>Staphylococcaceae</taxon>
        <taxon>Staphylococcus</taxon>
    </lineage>
</organism>
<sequence length="197" mass="21946">MEHIFREGEANAPTFILLHGTGGDENDLLPLAQALNPKYNVLSIRGEISENGMNRFFKRLGEGKYDLEDLEYRTNRLISFLKEAAERYNFDLSKAIPVGFSNGSNIAISMILHQDTSFEKALLYAPLYPVDLVDNKDLSNMNVLLSMGQHDPIVPVEASENVIHIFESRGAQVEQVWVNSHELTQAGVAAGQSLLDL</sequence>
<keyword evidence="2" id="KW-1185">Reference proteome</keyword>
<dbReference type="NCBIfam" id="NF047577">
    <property type="entry name" value="quino_deg_MhqD"/>
    <property type="match status" value="1"/>
</dbReference>
<gene>
    <name evidence="1" type="ORF">D9V42_03765</name>
</gene>
<dbReference type="RefSeq" id="WP_122063190.1">
    <property type="nucleotide sequence ID" value="NZ_CP075499.1"/>
</dbReference>
<dbReference type="Proteomes" id="UP000269505">
    <property type="component" value="Unassembled WGS sequence"/>
</dbReference>
<dbReference type="Gene3D" id="3.40.50.1820">
    <property type="entry name" value="alpha/beta hydrolase"/>
    <property type="match status" value="1"/>
</dbReference>
<dbReference type="AlphaFoldDB" id="A0AAQ0S7H3"/>
<dbReference type="InterPro" id="IPR029058">
    <property type="entry name" value="AB_hydrolase_fold"/>
</dbReference>
<accession>A0AAQ0S7H3</accession>
<name>A0AAQ0S7H3_9STAP</name>
<dbReference type="GeneID" id="97227092"/>
<dbReference type="EMBL" id="RCVN01000003">
    <property type="protein sequence ID" value="RMI85932.1"/>
    <property type="molecule type" value="Genomic_DNA"/>
</dbReference>
<protein>
    <submittedName>
        <fullName evidence="1">Alpha/beta hydrolase</fullName>
    </submittedName>
</protein>
<dbReference type="GO" id="GO:0016787">
    <property type="term" value="F:hydrolase activity"/>
    <property type="evidence" value="ECO:0007669"/>
    <property type="project" value="UniProtKB-KW"/>
</dbReference>
<keyword evidence="1" id="KW-0378">Hydrolase</keyword>
<evidence type="ECO:0000313" key="1">
    <source>
        <dbReference type="EMBL" id="RMI85932.1"/>
    </source>
</evidence>